<comment type="caution">
    <text evidence="3">The sequence shown here is derived from an EMBL/GenBank/DDBJ whole genome shotgun (WGS) entry which is preliminary data.</text>
</comment>
<evidence type="ECO:0000313" key="4">
    <source>
        <dbReference type="Proteomes" id="UP000317982"/>
    </source>
</evidence>
<keyword evidence="4" id="KW-1185">Reference proteome</keyword>
<gene>
    <name evidence="3" type="ORF">FL583_38105</name>
</gene>
<dbReference type="InParanoid" id="A0A545AGP3"/>
<dbReference type="SUPFAM" id="SSF48452">
    <property type="entry name" value="TPR-like"/>
    <property type="match status" value="3"/>
</dbReference>
<feature type="region of interest" description="Disordered" evidence="2">
    <location>
        <begin position="372"/>
        <end position="391"/>
    </location>
</feature>
<evidence type="ECO:0000313" key="3">
    <source>
        <dbReference type="EMBL" id="TQS39835.1"/>
    </source>
</evidence>
<dbReference type="InterPro" id="IPR011990">
    <property type="entry name" value="TPR-like_helical_dom_sf"/>
</dbReference>
<dbReference type="Gene3D" id="1.25.40.10">
    <property type="entry name" value="Tetratricopeptide repeat domain"/>
    <property type="match status" value="2"/>
</dbReference>
<dbReference type="EMBL" id="VIRS01000055">
    <property type="protein sequence ID" value="TQS39835.1"/>
    <property type="molecule type" value="Genomic_DNA"/>
</dbReference>
<dbReference type="OrthoDB" id="9761935at2"/>
<evidence type="ECO:0000256" key="1">
    <source>
        <dbReference type="SAM" id="Coils"/>
    </source>
</evidence>
<sequence length="391" mass="41561">MTTTTFDRAVEAVHLAEVDPARSASAAVVLARQARRAGDFATASVAYRALGIAALHLQDTDVAARHLRTAAALGRRAADPALVVEARLKLVAVLTNRGRPAAALREMDAVLAEASGVDHARALAQKGAMLVQLGMNDAASDTLSLAIPPLRAADDLQWLKRALSNRGLARGRRFRFDDAEADLREALRINVELGIDLSVAFVEQNLGWISSLRGEVPRALAHFDRAEETLRKLNAQIGFLLQDRAELLFSVGLVAEAREVAEEAVAALEAERQRIALPEVRLLLARLAVLDADPDGGLVQASRAVRELGRQRRPEWGVLARFVVTACRAAGAGRSRILVRSLLTAADRLTEAGWPDAAVEARLLAAHLAAERAPSAPGPDGTAAAGAGHAT</sequence>
<dbReference type="AlphaFoldDB" id="A0A545AGP3"/>
<name>A0A545AGP3_9ACTN</name>
<keyword evidence="1" id="KW-0175">Coiled coil</keyword>
<reference evidence="3 4" key="1">
    <citation type="submission" date="2019-07" db="EMBL/GenBank/DDBJ databases">
        <title>Cryptosporangium phraense sp. nov., isolated from plant litter.</title>
        <authorList>
            <person name="Suriyachadkun C."/>
        </authorList>
    </citation>
    <scope>NUCLEOTIDE SEQUENCE [LARGE SCALE GENOMIC DNA]</scope>
    <source>
        <strain evidence="3 4">A-T 5661</strain>
    </source>
</reference>
<evidence type="ECO:0000256" key="2">
    <source>
        <dbReference type="SAM" id="MobiDB-lite"/>
    </source>
</evidence>
<accession>A0A545AGP3</accession>
<feature type="coiled-coil region" evidence="1">
    <location>
        <begin position="223"/>
        <end position="274"/>
    </location>
</feature>
<dbReference type="Proteomes" id="UP000317982">
    <property type="component" value="Unassembled WGS sequence"/>
</dbReference>
<organism evidence="3 4">
    <name type="scientific">Cryptosporangium phraense</name>
    <dbReference type="NCBI Taxonomy" id="2593070"/>
    <lineage>
        <taxon>Bacteria</taxon>
        <taxon>Bacillati</taxon>
        <taxon>Actinomycetota</taxon>
        <taxon>Actinomycetes</taxon>
        <taxon>Cryptosporangiales</taxon>
        <taxon>Cryptosporangiaceae</taxon>
        <taxon>Cryptosporangium</taxon>
    </lineage>
</organism>
<proteinExistence type="predicted"/>
<protein>
    <submittedName>
        <fullName evidence="3">Tetratricopeptide repeat protein</fullName>
    </submittedName>
</protein>
<feature type="non-terminal residue" evidence="3">
    <location>
        <position position="391"/>
    </location>
</feature>